<protein>
    <submittedName>
        <fullName evidence="4">DinB family protein</fullName>
    </submittedName>
</protein>
<dbReference type="EMBL" id="CP159289">
    <property type="protein sequence ID" value="XCH25807.1"/>
    <property type="molecule type" value="Genomic_DNA"/>
</dbReference>
<sequence>MNFQIGSLLSYNIWANRRLTEQIKDLTREEFTGEIGGSFPSVRLTLVHLLEADWLWLNRWQGKPLVLPPDTWDTGSAESVSEIWLGIQEEILRVFESKAEETMLQPLHFITRAGAALEMPYWQTVSHMVNHGTYHRGQLANMIRILGYKPVGTDLFLFFNEENSKANGTAV</sequence>
<dbReference type="RefSeq" id="WP_353721104.1">
    <property type="nucleotide sequence ID" value="NZ_CP159289.1"/>
</dbReference>
<organism evidence="4">
    <name type="scientific">Dyadobacter sp. 676</name>
    <dbReference type="NCBI Taxonomy" id="3088362"/>
    <lineage>
        <taxon>Bacteria</taxon>
        <taxon>Pseudomonadati</taxon>
        <taxon>Bacteroidota</taxon>
        <taxon>Cytophagia</taxon>
        <taxon>Cytophagales</taxon>
        <taxon>Spirosomataceae</taxon>
        <taxon>Dyadobacter</taxon>
    </lineage>
</organism>
<dbReference type="SUPFAM" id="SSF109854">
    <property type="entry name" value="DinB/YfiT-like putative metalloenzymes"/>
    <property type="match status" value="1"/>
</dbReference>
<dbReference type="PANTHER" id="PTHR37302:SF3">
    <property type="entry name" value="DAMAGE-INDUCIBLE PROTEIN DINB"/>
    <property type="match status" value="1"/>
</dbReference>
<feature type="binding site" evidence="3">
    <location>
        <position position="131"/>
    </location>
    <ligand>
        <name>a divalent metal cation</name>
        <dbReference type="ChEBI" id="CHEBI:60240"/>
    </ligand>
</feature>
<feature type="binding site" evidence="3">
    <location>
        <position position="135"/>
    </location>
    <ligand>
        <name>a divalent metal cation</name>
        <dbReference type="ChEBI" id="CHEBI:60240"/>
    </ligand>
</feature>
<gene>
    <name evidence="4" type="ORF">ABV298_05145</name>
</gene>
<proteinExistence type="inferred from homology"/>
<evidence type="ECO:0000256" key="1">
    <source>
        <dbReference type="ARBA" id="ARBA00008635"/>
    </source>
</evidence>
<accession>A0AAU8FP95</accession>
<evidence type="ECO:0000256" key="3">
    <source>
        <dbReference type="PIRSR" id="PIRSR607837-1"/>
    </source>
</evidence>
<name>A0AAU8FP95_9BACT</name>
<feature type="binding site" evidence="3">
    <location>
        <position position="48"/>
    </location>
    <ligand>
        <name>a divalent metal cation</name>
        <dbReference type="ChEBI" id="CHEBI:60240"/>
    </ligand>
</feature>
<keyword evidence="2 3" id="KW-0479">Metal-binding</keyword>
<reference evidence="4" key="1">
    <citation type="submission" date="2024-06" db="EMBL/GenBank/DDBJ databases">
        <title>Sequencing and assembly of the genome of Dyadobacter sp. strain 676, a symbiont of Cyamopsis tetragonoloba.</title>
        <authorList>
            <person name="Guro P."/>
            <person name="Sazanova A."/>
            <person name="Kuznetsova I."/>
            <person name="Belimov A."/>
            <person name="Safronova V."/>
        </authorList>
    </citation>
    <scope>NUCLEOTIDE SEQUENCE</scope>
    <source>
        <strain evidence="4">676</strain>
    </source>
</reference>
<comment type="similarity">
    <text evidence="1">Belongs to the DinB family.</text>
</comment>
<evidence type="ECO:0000313" key="4">
    <source>
        <dbReference type="EMBL" id="XCH25807.1"/>
    </source>
</evidence>
<dbReference type="PANTHER" id="PTHR37302">
    <property type="entry name" value="SLR1116 PROTEIN"/>
    <property type="match status" value="1"/>
</dbReference>
<dbReference type="AlphaFoldDB" id="A0AAU8FP95"/>
<dbReference type="InterPro" id="IPR034660">
    <property type="entry name" value="DinB/YfiT-like"/>
</dbReference>
<dbReference type="InterPro" id="IPR007837">
    <property type="entry name" value="DinB"/>
</dbReference>
<dbReference type="GO" id="GO:0046872">
    <property type="term" value="F:metal ion binding"/>
    <property type="evidence" value="ECO:0007669"/>
    <property type="project" value="UniProtKB-KW"/>
</dbReference>
<evidence type="ECO:0000256" key="2">
    <source>
        <dbReference type="ARBA" id="ARBA00022723"/>
    </source>
</evidence>
<dbReference type="Pfam" id="PF05163">
    <property type="entry name" value="DinB"/>
    <property type="match status" value="1"/>
</dbReference>
<dbReference type="Gene3D" id="1.20.120.450">
    <property type="entry name" value="dinb family like domain"/>
    <property type="match status" value="1"/>
</dbReference>